<proteinExistence type="predicted"/>
<dbReference type="AlphaFoldDB" id="A0AAV4J290"/>
<evidence type="ECO:0008006" key="4">
    <source>
        <dbReference type="Google" id="ProtNLM"/>
    </source>
</evidence>
<feature type="region of interest" description="Disordered" evidence="1">
    <location>
        <begin position="56"/>
        <end position="91"/>
    </location>
</feature>
<organism evidence="2 3">
    <name type="scientific">Elysia marginata</name>
    <dbReference type="NCBI Taxonomy" id="1093978"/>
    <lineage>
        <taxon>Eukaryota</taxon>
        <taxon>Metazoa</taxon>
        <taxon>Spiralia</taxon>
        <taxon>Lophotrochozoa</taxon>
        <taxon>Mollusca</taxon>
        <taxon>Gastropoda</taxon>
        <taxon>Heterobranchia</taxon>
        <taxon>Euthyneura</taxon>
        <taxon>Panpulmonata</taxon>
        <taxon>Sacoglossa</taxon>
        <taxon>Placobranchoidea</taxon>
        <taxon>Plakobranchidae</taxon>
        <taxon>Elysia</taxon>
    </lineage>
</organism>
<evidence type="ECO:0000313" key="2">
    <source>
        <dbReference type="EMBL" id="GFS16904.1"/>
    </source>
</evidence>
<dbReference type="EMBL" id="BMAT01002931">
    <property type="protein sequence ID" value="GFS16904.1"/>
    <property type="molecule type" value="Genomic_DNA"/>
</dbReference>
<gene>
    <name evidence="2" type="ORF">ElyMa_001484200</name>
</gene>
<keyword evidence="3" id="KW-1185">Reference proteome</keyword>
<dbReference type="PROSITE" id="PS51257">
    <property type="entry name" value="PROKAR_LIPOPROTEIN"/>
    <property type="match status" value="1"/>
</dbReference>
<evidence type="ECO:0000313" key="3">
    <source>
        <dbReference type="Proteomes" id="UP000762676"/>
    </source>
</evidence>
<dbReference type="Proteomes" id="UP000762676">
    <property type="component" value="Unassembled WGS sequence"/>
</dbReference>
<feature type="compositionally biased region" description="Polar residues" evidence="1">
    <location>
        <begin position="70"/>
        <end position="83"/>
    </location>
</feature>
<name>A0AAV4J290_9GAST</name>
<evidence type="ECO:0000256" key="1">
    <source>
        <dbReference type="SAM" id="MobiDB-lite"/>
    </source>
</evidence>
<protein>
    <recommendedName>
        <fullName evidence="4">Hypervirulence associated protein TUDOR domain-containing protein</fullName>
    </recommendedName>
</protein>
<comment type="caution">
    <text evidence="2">The sequence shown here is derived from an EMBL/GenBank/DDBJ whole genome shotgun (WGS) entry which is preliminary data.</text>
</comment>
<accession>A0AAV4J290</accession>
<sequence length="178" mass="19811">MNAYIRDEFLGRVQGTLILLLSCAPFQALPPLILLKKCINYGELFRYTPALWPSGKDTRSEIGSGRGSPETLSKSPNLEQVQQSRKDAVRVRGQARPSIRTEALSSRIPPDTVMIADRGGETTGQVGWVERVEWESVIGREKSHSARPLITDKAELHGISDVIRETEAKIRWTEEGKG</sequence>
<reference evidence="2 3" key="1">
    <citation type="journal article" date="2021" name="Elife">
        <title>Chloroplast acquisition without the gene transfer in kleptoplastic sea slugs, Plakobranchus ocellatus.</title>
        <authorList>
            <person name="Maeda T."/>
            <person name="Takahashi S."/>
            <person name="Yoshida T."/>
            <person name="Shimamura S."/>
            <person name="Takaki Y."/>
            <person name="Nagai Y."/>
            <person name="Toyoda A."/>
            <person name="Suzuki Y."/>
            <person name="Arimoto A."/>
            <person name="Ishii H."/>
            <person name="Satoh N."/>
            <person name="Nishiyama T."/>
            <person name="Hasebe M."/>
            <person name="Maruyama T."/>
            <person name="Minagawa J."/>
            <person name="Obokata J."/>
            <person name="Shigenobu S."/>
        </authorList>
    </citation>
    <scope>NUCLEOTIDE SEQUENCE [LARGE SCALE GENOMIC DNA]</scope>
</reference>